<protein>
    <recommendedName>
        <fullName evidence="3">DDE Tnp4 domain-containing protein</fullName>
    </recommendedName>
</protein>
<comment type="caution">
    <text evidence="1">The sequence shown here is derived from an EMBL/GenBank/DDBJ whole genome shotgun (WGS) entry which is preliminary data.</text>
</comment>
<dbReference type="OrthoDB" id="2445244at2759"/>
<dbReference type="Proteomes" id="UP000603453">
    <property type="component" value="Unassembled WGS sequence"/>
</dbReference>
<organism evidence="1 2">
    <name type="scientific">Mucor saturninus</name>
    <dbReference type="NCBI Taxonomy" id="64648"/>
    <lineage>
        <taxon>Eukaryota</taxon>
        <taxon>Fungi</taxon>
        <taxon>Fungi incertae sedis</taxon>
        <taxon>Mucoromycota</taxon>
        <taxon>Mucoromycotina</taxon>
        <taxon>Mucoromycetes</taxon>
        <taxon>Mucorales</taxon>
        <taxon>Mucorineae</taxon>
        <taxon>Mucoraceae</taxon>
        <taxon>Mucor</taxon>
    </lineage>
</organism>
<evidence type="ECO:0008006" key="3">
    <source>
        <dbReference type="Google" id="ProtNLM"/>
    </source>
</evidence>
<dbReference type="EMBL" id="JAEPRD010000327">
    <property type="protein sequence ID" value="KAG2192010.1"/>
    <property type="molecule type" value="Genomic_DNA"/>
</dbReference>
<proteinExistence type="predicted"/>
<keyword evidence="2" id="KW-1185">Reference proteome</keyword>
<reference evidence="1" key="1">
    <citation type="submission" date="2020-12" db="EMBL/GenBank/DDBJ databases">
        <title>Metabolic potential, ecology and presence of endohyphal bacteria is reflected in genomic diversity of Mucoromycotina.</title>
        <authorList>
            <person name="Muszewska A."/>
            <person name="Okrasinska A."/>
            <person name="Steczkiewicz K."/>
            <person name="Drgas O."/>
            <person name="Orlowska M."/>
            <person name="Perlinska-Lenart U."/>
            <person name="Aleksandrzak-Piekarczyk T."/>
            <person name="Szatraj K."/>
            <person name="Zielenkiewicz U."/>
            <person name="Pilsyk S."/>
            <person name="Malc E."/>
            <person name="Mieczkowski P."/>
            <person name="Kruszewska J.S."/>
            <person name="Biernat P."/>
            <person name="Pawlowska J."/>
        </authorList>
    </citation>
    <scope>NUCLEOTIDE SEQUENCE</scope>
    <source>
        <strain evidence="1">WA0000017839</strain>
    </source>
</reference>
<evidence type="ECO:0000313" key="2">
    <source>
        <dbReference type="Proteomes" id="UP000603453"/>
    </source>
</evidence>
<sequence length="198" mass="22059">MGKDAIENLVNELSNHEESNFAAPNAIPVYIQVATALFRLDNYHAIKRRLGYLLAWPTDPEAPRAVAHGFGSDKGQRLNSAMGVVDGKNFMIHKPSPDEFGAMFLDRKNDYSIKRLRTHNAAAFRSSDINYGILESPETFFSENTFIIGDSAYPLGPNLITPFPESQCIPDSRKRTINFVHSATRMAIEKAFGVLVAR</sequence>
<dbReference type="AlphaFoldDB" id="A0A8H7QH44"/>
<evidence type="ECO:0000313" key="1">
    <source>
        <dbReference type="EMBL" id="KAG2192010.1"/>
    </source>
</evidence>
<gene>
    <name evidence="1" type="ORF">INT47_011527</name>
</gene>
<name>A0A8H7QH44_9FUNG</name>
<accession>A0A8H7QH44</accession>